<evidence type="ECO:0000256" key="1">
    <source>
        <dbReference type="SAM" id="Phobius"/>
    </source>
</evidence>
<accession>A0A6C0CLU9</accession>
<name>A0A6C0CLU9_9ZZZZ</name>
<keyword evidence="1" id="KW-1133">Transmembrane helix</keyword>
<keyword evidence="1" id="KW-0812">Transmembrane</keyword>
<dbReference type="AlphaFoldDB" id="A0A6C0CLU9"/>
<evidence type="ECO:0000313" key="2">
    <source>
        <dbReference type="EMBL" id="QHT05263.1"/>
    </source>
</evidence>
<organism evidence="2">
    <name type="scientific">viral metagenome</name>
    <dbReference type="NCBI Taxonomy" id="1070528"/>
    <lineage>
        <taxon>unclassified sequences</taxon>
        <taxon>metagenomes</taxon>
        <taxon>organismal metagenomes</taxon>
    </lineage>
</organism>
<keyword evidence="1" id="KW-0472">Membrane</keyword>
<feature type="transmembrane region" description="Helical" evidence="1">
    <location>
        <begin position="60"/>
        <end position="86"/>
    </location>
</feature>
<reference evidence="2" key="1">
    <citation type="journal article" date="2020" name="Nature">
        <title>Giant virus diversity and host interactions through global metagenomics.</title>
        <authorList>
            <person name="Schulz F."/>
            <person name="Roux S."/>
            <person name="Paez-Espino D."/>
            <person name="Jungbluth S."/>
            <person name="Walsh D.A."/>
            <person name="Denef V.J."/>
            <person name="McMahon K.D."/>
            <person name="Konstantinidis K.T."/>
            <person name="Eloe-Fadrosh E.A."/>
            <person name="Kyrpides N.C."/>
            <person name="Woyke T."/>
        </authorList>
    </citation>
    <scope>NUCLEOTIDE SEQUENCE</scope>
    <source>
        <strain evidence="2">GVMAG-M-3300021375-17</strain>
    </source>
</reference>
<sequence length="145" mass="16401">MEKQIKAMGKYLYDRIRVVNDSKIFAGLVILTLNITSKMITLPMSKTVEGVIKHSLSQYVLVFAISWMGTRDVFVAGLVTLIFAILMELLFNENSMFCILPEGFVSNTMSKLQQDEELTKEELDSAMSTIEKAKTLLQQEKGKLQ</sequence>
<dbReference type="EMBL" id="MN739451">
    <property type="protein sequence ID" value="QHT05263.1"/>
    <property type="molecule type" value="Genomic_DNA"/>
</dbReference>
<proteinExistence type="predicted"/>
<protein>
    <submittedName>
        <fullName evidence="2">Uncharacterized protein</fullName>
    </submittedName>
</protein>